<feature type="region of interest" description="Disordered" evidence="1">
    <location>
        <begin position="1"/>
        <end position="26"/>
    </location>
</feature>
<evidence type="ECO:0000256" key="1">
    <source>
        <dbReference type="SAM" id="MobiDB-lite"/>
    </source>
</evidence>
<feature type="compositionally biased region" description="Basic and acidic residues" evidence="1">
    <location>
        <begin position="15"/>
        <end position="26"/>
    </location>
</feature>
<organism evidence="2 3">
    <name type="scientific">Patella caerulea</name>
    <name type="common">Rayed Mediterranean limpet</name>
    <dbReference type="NCBI Taxonomy" id="87958"/>
    <lineage>
        <taxon>Eukaryota</taxon>
        <taxon>Metazoa</taxon>
        <taxon>Spiralia</taxon>
        <taxon>Lophotrochozoa</taxon>
        <taxon>Mollusca</taxon>
        <taxon>Gastropoda</taxon>
        <taxon>Patellogastropoda</taxon>
        <taxon>Patelloidea</taxon>
        <taxon>Patellidae</taxon>
        <taxon>Patella</taxon>
    </lineage>
</organism>
<reference evidence="2 3" key="1">
    <citation type="submission" date="2024-01" db="EMBL/GenBank/DDBJ databases">
        <title>The genome of the rayed Mediterranean limpet Patella caerulea (Linnaeus, 1758).</title>
        <authorList>
            <person name="Anh-Thu Weber A."/>
            <person name="Halstead-Nussloch G."/>
        </authorList>
    </citation>
    <scope>NUCLEOTIDE SEQUENCE [LARGE SCALE GENOMIC DNA]</scope>
    <source>
        <strain evidence="2">AATW-2023a</strain>
        <tissue evidence="2">Whole specimen</tissue>
    </source>
</reference>
<name>A0AAN8IY50_PATCE</name>
<keyword evidence="3" id="KW-1185">Reference proteome</keyword>
<comment type="caution">
    <text evidence="2">The sequence shown here is derived from an EMBL/GenBank/DDBJ whole genome shotgun (WGS) entry which is preliminary data.</text>
</comment>
<accession>A0AAN8IY50</accession>
<evidence type="ECO:0000313" key="2">
    <source>
        <dbReference type="EMBL" id="KAK6168855.1"/>
    </source>
</evidence>
<feature type="compositionally biased region" description="Polar residues" evidence="1">
    <location>
        <begin position="1"/>
        <end position="10"/>
    </location>
</feature>
<dbReference type="Proteomes" id="UP001347796">
    <property type="component" value="Unassembled WGS sequence"/>
</dbReference>
<dbReference type="AlphaFoldDB" id="A0AAN8IY50"/>
<protein>
    <submittedName>
        <fullName evidence="2">Uncharacterized protein</fullName>
    </submittedName>
</protein>
<gene>
    <name evidence="2" type="ORF">SNE40_020027</name>
</gene>
<proteinExistence type="predicted"/>
<dbReference type="EMBL" id="JAZGQO010000015">
    <property type="protein sequence ID" value="KAK6168855.1"/>
    <property type="molecule type" value="Genomic_DNA"/>
</dbReference>
<sequence length="309" mass="34915">MSNGGSNNRIASFDHANDRDRVTSAKDTVTDEVRITSKKNKCHKKSKTKARLDALELKLDRICQAIEGNGGNVLAKKPVTSPESCRRTEHRENLAHVRTANTSRVISRNEDSYESDGILSIKPLQQERIDSDDTRCDVEMPILSRENDQTSNTFSDNIMKKGLFSIFGKDALTKKEVKNGGIKLDDSQREVLSQSWRAVNTSSISAFPEENLEMFPIDEETRIFLQVPTMDDMIEACLIQKHGSEASFAKSGRSLYKQPYRAVEKVAYRGQQAAFMGINIQLYIQQALVELMQQFFDNQDVNSIKEKLV</sequence>
<evidence type="ECO:0000313" key="3">
    <source>
        <dbReference type="Proteomes" id="UP001347796"/>
    </source>
</evidence>